<dbReference type="AlphaFoldDB" id="A0AAD3T0N7"/>
<evidence type="ECO:0000256" key="5">
    <source>
        <dbReference type="ARBA" id="ARBA00022723"/>
    </source>
</evidence>
<reference evidence="13" key="1">
    <citation type="submission" date="2023-05" db="EMBL/GenBank/DDBJ databases">
        <title>Nepenthes gracilis genome sequencing.</title>
        <authorList>
            <person name="Fukushima K."/>
        </authorList>
    </citation>
    <scope>NUCLEOTIDE SEQUENCE</scope>
    <source>
        <strain evidence="13">SING2019-196</strain>
    </source>
</reference>
<sequence length="264" mass="29835">MTEQPVQPFPFPRLSSHRLNALNGDRCRNFDFLRVQAISLELKRSMAFRQCFGWKSKPVPTVPTDAADRGSCFDCNICFDFARDPVVTLCGHLYCWPCIYKWFHIQSSSLSSSEHPHCPVCKAEISRATVVPLYGRGQPPSQLSKSPSRGIIIPPRPRACGTQALLNTGSQPDQRLSYPNPYHLHQEEAVSSSRLVPNVPYPAVEMVYARVFGNAENLFGYPNPNYPMANTSPRLRRRAIQSEKSLNRISVFLLCCFLLCLLLF</sequence>
<organism evidence="13 14">
    <name type="scientific">Nepenthes gracilis</name>
    <name type="common">Slender pitcher plant</name>
    <dbReference type="NCBI Taxonomy" id="150966"/>
    <lineage>
        <taxon>Eukaryota</taxon>
        <taxon>Viridiplantae</taxon>
        <taxon>Streptophyta</taxon>
        <taxon>Embryophyta</taxon>
        <taxon>Tracheophyta</taxon>
        <taxon>Spermatophyta</taxon>
        <taxon>Magnoliopsida</taxon>
        <taxon>eudicotyledons</taxon>
        <taxon>Gunneridae</taxon>
        <taxon>Pentapetalae</taxon>
        <taxon>Caryophyllales</taxon>
        <taxon>Nepenthaceae</taxon>
        <taxon>Nepenthes</taxon>
    </lineage>
</organism>
<evidence type="ECO:0000256" key="2">
    <source>
        <dbReference type="ARBA" id="ARBA00004308"/>
    </source>
</evidence>
<keyword evidence="5 11" id="KW-0479">Metal-binding</keyword>
<name>A0AAD3T0N7_NEPGR</name>
<evidence type="ECO:0000256" key="9">
    <source>
        <dbReference type="ARBA" id="ARBA00023136"/>
    </source>
</evidence>
<keyword evidence="7 11" id="KW-0833">Ubl conjugation pathway</keyword>
<dbReference type="InterPro" id="IPR013083">
    <property type="entry name" value="Znf_RING/FYVE/PHD"/>
</dbReference>
<evidence type="ECO:0000256" key="1">
    <source>
        <dbReference type="ARBA" id="ARBA00000900"/>
    </source>
</evidence>
<evidence type="ECO:0000313" key="14">
    <source>
        <dbReference type="Proteomes" id="UP001279734"/>
    </source>
</evidence>
<keyword evidence="11" id="KW-0256">Endoplasmic reticulum</keyword>
<dbReference type="GO" id="GO:0061630">
    <property type="term" value="F:ubiquitin protein ligase activity"/>
    <property type="evidence" value="ECO:0007669"/>
    <property type="project" value="UniProtKB-UniRule"/>
</dbReference>
<gene>
    <name evidence="13" type="ORF">Nepgr_021362</name>
</gene>
<comment type="subcellular location">
    <subcellularLocation>
        <location evidence="2">Endomembrane system</location>
    </subcellularLocation>
    <subcellularLocation>
        <location evidence="11">Endoplasmic reticulum membrane</location>
        <topology evidence="11">Single-pass type IV membrane protein</topology>
    </subcellularLocation>
</comment>
<keyword evidence="14" id="KW-1185">Reference proteome</keyword>
<dbReference type="InterPro" id="IPR017907">
    <property type="entry name" value="Znf_RING_CS"/>
</dbReference>
<evidence type="ECO:0000256" key="4">
    <source>
        <dbReference type="ARBA" id="ARBA00022679"/>
    </source>
</evidence>
<evidence type="ECO:0000256" key="10">
    <source>
        <dbReference type="PROSITE-ProRule" id="PRU00175"/>
    </source>
</evidence>
<evidence type="ECO:0000313" key="13">
    <source>
        <dbReference type="EMBL" id="GMH19521.1"/>
    </source>
</evidence>
<keyword evidence="6 10" id="KW-0863">Zinc-finger</keyword>
<dbReference type="GO" id="GO:0006511">
    <property type="term" value="P:ubiquitin-dependent protein catabolic process"/>
    <property type="evidence" value="ECO:0007669"/>
    <property type="project" value="UniProtKB-UniRule"/>
</dbReference>
<dbReference type="GO" id="GO:0005789">
    <property type="term" value="C:endoplasmic reticulum membrane"/>
    <property type="evidence" value="ECO:0007669"/>
    <property type="project" value="UniProtKB-SubCell"/>
</dbReference>
<dbReference type="InterPro" id="IPR027370">
    <property type="entry name" value="Znf-RING_euk"/>
</dbReference>
<comment type="domain">
    <text evidence="11">The RING-type zinc finger domain is responsible for E3 ligase activity.</text>
</comment>
<dbReference type="EC" id="2.3.2.27" evidence="11"/>
<dbReference type="EMBL" id="BSYO01000020">
    <property type="protein sequence ID" value="GMH19521.1"/>
    <property type="molecule type" value="Genomic_DNA"/>
</dbReference>
<comment type="caution">
    <text evidence="13">The sequence shown here is derived from an EMBL/GenBank/DDBJ whole genome shotgun (WGS) entry which is preliminary data.</text>
</comment>
<keyword evidence="4 11" id="KW-0808">Transferase</keyword>
<evidence type="ECO:0000259" key="12">
    <source>
        <dbReference type="PROSITE" id="PS50089"/>
    </source>
</evidence>
<evidence type="ECO:0000256" key="7">
    <source>
        <dbReference type="ARBA" id="ARBA00022786"/>
    </source>
</evidence>
<comment type="function">
    <text evidence="11">E3 ubiquitin-protein ligase.</text>
</comment>
<evidence type="ECO:0000256" key="11">
    <source>
        <dbReference type="RuleBase" id="RU369090"/>
    </source>
</evidence>
<feature type="domain" description="RING-type" evidence="12">
    <location>
        <begin position="75"/>
        <end position="122"/>
    </location>
</feature>
<evidence type="ECO:0000256" key="3">
    <source>
        <dbReference type="ARBA" id="ARBA00004906"/>
    </source>
</evidence>
<comment type="catalytic activity">
    <reaction evidence="1 11">
        <text>S-ubiquitinyl-[E2 ubiquitin-conjugating enzyme]-L-cysteine + [acceptor protein]-L-lysine = [E2 ubiquitin-conjugating enzyme]-L-cysteine + N(6)-ubiquitinyl-[acceptor protein]-L-lysine.</text>
        <dbReference type="EC" id="2.3.2.27"/>
    </reaction>
</comment>
<evidence type="ECO:0000256" key="8">
    <source>
        <dbReference type="ARBA" id="ARBA00022833"/>
    </source>
</evidence>
<dbReference type="PROSITE" id="PS50089">
    <property type="entry name" value="ZF_RING_2"/>
    <property type="match status" value="1"/>
</dbReference>
<dbReference type="Pfam" id="PF13445">
    <property type="entry name" value="zf-RING_UBOX"/>
    <property type="match status" value="1"/>
</dbReference>
<dbReference type="PROSITE" id="PS00518">
    <property type="entry name" value="ZF_RING_1"/>
    <property type="match status" value="1"/>
</dbReference>
<accession>A0AAD3T0N7</accession>
<keyword evidence="9" id="KW-0472">Membrane</keyword>
<proteinExistence type="predicted"/>
<dbReference type="Proteomes" id="UP001279734">
    <property type="component" value="Unassembled WGS sequence"/>
</dbReference>
<dbReference type="Gene3D" id="3.30.40.10">
    <property type="entry name" value="Zinc/RING finger domain, C3HC4 (zinc finger)"/>
    <property type="match status" value="1"/>
</dbReference>
<keyword evidence="8 11" id="KW-0862">Zinc</keyword>
<dbReference type="PANTHER" id="PTHR12313">
    <property type="entry name" value="E3 UBIQUITIN-PROTEIN LIGASE RNF5-RELATED"/>
    <property type="match status" value="1"/>
</dbReference>
<comment type="pathway">
    <text evidence="3 11">Protein modification; protein ubiquitination.</text>
</comment>
<dbReference type="InterPro" id="IPR045103">
    <property type="entry name" value="RNF5/RNF185-like"/>
</dbReference>
<dbReference type="SUPFAM" id="SSF57850">
    <property type="entry name" value="RING/U-box"/>
    <property type="match status" value="1"/>
</dbReference>
<protein>
    <recommendedName>
        <fullName evidence="11">E3 ubiquitin-protein ligase RMA</fullName>
        <ecNumber evidence="11">2.3.2.27</ecNumber>
    </recommendedName>
    <alternativeName>
        <fullName evidence="11">Protein RING membrane-anchor</fullName>
    </alternativeName>
    <alternativeName>
        <fullName evidence="11">RING-type E3 ubiquitin transferase RMA</fullName>
    </alternativeName>
</protein>
<dbReference type="InterPro" id="IPR001841">
    <property type="entry name" value="Znf_RING"/>
</dbReference>
<dbReference type="SMART" id="SM00184">
    <property type="entry name" value="RING"/>
    <property type="match status" value="1"/>
</dbReference>
<dbReference type="GO" id="GO:0008270">
    <property type="term" value="F:zinc ion binding"/>
    <property type="evidence" value="ECO:0007669"/>
    <property type="project" value="UniProtKB-KW"/>
</dbReference>
<evidence type="ECO:0000256" key="6">
    <source>
        <dbReference type="ARBA" id="ARBA00022771"/>
    </source>
</evidence>